<dbReference type="Proteomes" id="UP000265520">
    <property type="component" value="Unassembled WGS sequence"/>
</dbReference>
<comment type="caution">
    <text evidence="2">The sequence shown here is derived from an EMBL/GenBank/DDBJ whole genome shotgun (WGS) entry which is preliminary data.</text>
</comment>
<name>A0A392QZ56_9FABA</name>
<dbReference type="Pfam" id="PF12143">
    <property type="entry name" value="PPO1_KFDV"/>
    <property type="match status" value="1"/>
</dbReference>
<dbReference type="PANTHER" id="PTHR36608">
    <property type="entry name" value="POLYPHENOL OXIDASE C, CHLOROPLASTIC-LIKE"/>
    <property type="match status" value="1"/>
</dbReference>
<evidence type="ECO:0000313" key="2">
    <source>
        <dbReference type="EMBL" id="MCI29588.1"/>
    </source>
</evidence>
<dbReference type="PANTHER" id="PTHR36608:SF1">
    <property type="entry name" value="POLYPHENOL OXIDASE C, CHLOROPLASTIC-LIKE"/>
    <property type="match status" value="1"/>
</dbReference>
<feature type="domain" description="Polyphenol oxidase C-terminal" evidence="1">
    <location>
        <begin position="21"/>
        <end position="127"/>
    </location>
</feature>
<dbReference type="InterPro" id="IPR022740">
    <property type="entry name" value="Polyphenol_oxidase_C"/>
</dbReference>
<accession>A0A392QZ56</accession>
<reference evidence="2 3" key="1">
    <citation type="journal article" date="2018" name="Front. Plant Sci.">
        <title>Red Clover (Trifolium pratense) and Zigzag Clover (T. medium) - A Picture of Genomic Similarities and Differences.</title>
        <authorList>
            <person name="Dluhosova J."/>
            <person name="Istvanek J."/>
            <person name="Nedelnik J."/>
            <person name="Repkova J."/>
        </authorList>
    </citation>
    <scope>NUCLEOTIDE SEQUENCE [LARGE SCALE GENOMIC DNA]</scope>
    <source>
        <strain evidence="3">cv. 10/8</strain>
        <tissue evidence="2">Leaf</tissue>
    </source>
</reference>
<sequence>MPKDKNELLAQRRPRKFVDKFPIVLDSVVSTTVNRLRKSRSSKDKEDEEEILVIDGIEFDSNIEVMFDVIVNDEDDKVIGPENIEFAGSFVSLPHGHNHENNKKKNIVSSLRLGLTDLLEDLKADDDA</sequence>
<dbReference type="EMBL" id="LXQA010173645">
    <property type="protein sequence ID" value="MCI29588.1"/>
    <property type="molecule type" value="Genomic_DNA"/>
</dbReference>
<evidence type="ECO:0000313" key="3">
    <source>
        <dbReference type="Proteomes" id="UP000265520"/>
    </source>
</evidence>
<proteinExistence type="predicted"/>
<dbReference type="AlphaFoldDB" id="A0A392QZ56"/>
<protein>
    <submittedName>
        <fullName evidence="2">Polyphenol oxidase</fullName>
    </submittedName>
</protein>
<organism evidence="2 3">
    <name type="scientific">Trifolium medium</name>
    <dbReference type="NCBI Taxonomy" id="97028"/>
    <lineage>
        <taxon>Eukaryota</taxon>
        <taxon>Viridiplantae</taxon>
        <taxon>Streptophyta</taxon>
        <taxon>Embryophyta</taxon>
        <taxon>Tracheophyta</taxon>
        <taxon>Spermatophyta</taxon>
        <taxon>Magnoliopsida</taxon>
        <taxon>eudicotyledons</taxon>
        <taxon>Gunneridae</taxon>
        <taxon>Pentapetalae</taxon>
        <taxon>rosids</taxon>
        <taxon>fabids</taxon>
        <taxon>Fabales</taxon>
        <taxon>Fabaceae</taxon>
        <taxon>Papilionoideae</taxon>
        <taxon>50 kb inversion clade</taxon>
        <taxon>NPAAA clade</taxon>
        <taxon>Hologalegina</taxon>
        <taxon>IRL clade</taxon>
        <taxon>Trifolieae</taxon>
        <taxon>Trifolium</taxon>
    </lineage>
</organism>
<keyword evidence="3" id="KW-1185">Reference proteome</keyword>
<dbReference type="GO" id="GO:0004097">
    <property type="term" value="F:catechol oxidase activity"/>
    <property type="evidence" value="ECO:0007669"/>
    <property type="project" value="InterPro"/>
</dbReference>
<feature type="non-terminal residue" evidence="2">
    <location>
        <position position="128"/>
    </location>
</feature>
<evidence type="ECO:0000259" key="1">
    <source>
        <dbReference type="Pfam" id="PF12143"/>
    </source>
</evidence>